<protein>
    <submittedName>
        <fullName evidence="1">Phage tail family protein</fullName>
    </submittedName>
</protein>
<organism evidence="1 2">
    <name type="scientific">Microbacterium galbinum</name>
    <dbReference type="NCBI Taxonomy" id="2851646"/>
    <lineage>
        <taxon>Bacteria</taxon>
        <taxon>Bacillati</taxon>
        <taxon>Actinomycetota</taxon>
        <taxon>Actinomycetes</taxon>
        <taxon>Micrococcales</taxon>
        <taxon>Microbacteriaceae</taxon>
        <taxon>Microbacterium</taxon>
    </lineage>
</organism>
<dbReference type="RefSeq" id="WP_247956451.1">
    <property type="nucleotide sequence ID" value="NZ_CP078077.1"/>
</dbReference>
<name>A0ABY4IN08_9MICO</name>
<evidence type="ECO:0000313" key="1">
    <source>
        <dbReference type="EMBL" id="UPL13010.1"/>
    </source>
</evidence>
<sequence>MSRPRGLFVTRNGFQGWQGISNTRREALARAVEHGEHDAPVYLGARVITIDGVILERSERELTHESEALTGLLSGQREQITIDHQGLTRWANGRVVLAVAESGRRIKRGVHAAVFQVQLTCADPRRYGEDQAFPPAGTARAPWVSHRGNFPAYPVIEIPGAPSDYSITSPGGTFTVTGATAGGTHTVDLRRGRVFRNGVEMLDVGVGNLWAIPPGARWQHSLSVPGVVRITDTYI</sequence>
<keyword evidence="2" id="KW-1185">Reference proteome</keyword>
<dbReference type="Gene3D" id="2.40.30.200">
    <property type="match status" value="1"/>
</dbReference>
<gene>
    <name evidence="1" type="ORF">KV396_00230</name>
</gene>
<accession>A0ABY4IN08</accession>
<proteinExistence type="predicted"/>
<reference evidence="1 2" key="1">
    <citation type="submission" date="2021-06" db="EMBL/GenBank/DDBJ databases">
        <title>Genome-based taxonomic framework of Microbacterium strains isolated from marine environment, the description of four new species and reclassification of four preexisting species.</title>
        <authorList>
            <person name="Lee S.D."/>
            <person name="Kim S.-M."/>
            <person name="Byeon Y.-S."/>
            <person name="Yang H.L."/>
            <person name="Kim I.S."/>
        </authorList>
    </citation>
    <scope>NUCLEOTIDE SEQUENCE [LARGE SCALE GENOMIC DNA]</scope>
    <source>
        <strain evidence="1 2">SSW1-36</strain>
    </source>
</reference>
<evidence type="ECO:0000313" key="2">
    <source>
        <dbReference type="Proteomes" id="UP000831963"/>
    </source>
</evidence>
<dbReference type="EMBL" id="CP078077">
    <property type="protein sequence ID" value="UPL13010.1"/>
    <property type="molecule type" value="Genomic_DNA"/>
</dbReference>
<dbReference type="Proteomes" id="UP000831963">
    <property type="component" value="Chromosome"/>
</dbReference>